<dbReference type="InterPro" id="IPR008969">
    <property type="entry name" value="CarboxyPept-like_regulatory"/>
</dbReference>
<dbReference type="InterPro" id="IPR036737">
    <property type="entry name" value="OmpA-like_sf"/>
</dbReference>
<evidence type="ECO:0000256" key="1">
    <source>
        <dbReference type="ARBA" id="ARBA00004442"/>
    </source>
</evidence>
<organism evidence="5">
    <name type="scientific">hydrothermal vent metagenome</name>
    <dbReference type="NCBI Taxonomy" id="652676"/>
    <lineage>
        <taxon>unclassified sequences</taxon>
        <taxon>metagenomes</taxon>
        <taxon>ecological metagenomes</taxon>
    </lineage>
</organism>
<reference evidence="5" key="1">
    <citation type="submission" date="2018-06" db="EMBL/GenBank/DDBJ databases">
        <authorList>
            <person name="Zhirakovskaya E."/>
        </authorList>
    </citation>
    <scope>NUCLEOTIDE SEQUENCE</scope>
</reference>
<dbReference type="PRINTS" id="PR01021">
    <property type="entry name" value="OMPADOMAIN"/>
</dbReference>
<keyword evidence="5" id="KW-0449">Lipoprotein</keyword>
<dbReference type="CDD" id="cd07185">
    <property type="entry name" value="OmpA_C-like"/>
    <property type="match status" value="1"/>
</dbReference>
<keyword evidence="3" id="KW-0998">Cell outer membrane</keyword>
<dbReference type="InterPro" id="IPR006664">
    <property type="entry name" value="OMP_bac"/>
</dbReference>
<dbReference type="InterPro" id="IPR050330">
    <property type="entry name" value="Bact_OuterMem_StrucFunc"/>
</dbReference>
<comment type="subcellular location">
    <subcellularLocation>
        <location evidence="1">Cell outer membrane</location>
    </subcellularLocation>
</comment>
<dbReference type="PANTHER" id="PTHR30329:SF21">
    <property type="entry name" value="LIPOPROTEIN YIAD-RELATED"/>
    <property type="match status" value="1"/>
</dbReference>
<sequence length="721" mass="80984">MKKIILLITISVLYLTLFAQDRINQFNDLYLQNITVEEIPANSVLSDFGPSLVNGSLYLTSNNESNTIAQKYKSKTFYDLYSVDIDEKGEVLSTRKLIEELVSEFHVGPCAYNKKTKELFITKSNASDPVITPFKPVQKRQLNLELVIAKKIGGKWKIVKKFNHNNKAYSVAHPAFTPSGDTLIFVSDMPGGYGETDLYMSVRLKDGWSIPKNLGSRINTPGKEFTPFVTSKGILIYASDGFEQGTGLNLYFTVISNEDDPPIVKFPSPINSKYDDFGMVVAGSQIFGYFTSNRPGTGSDDIYRIDFNMSMVALSGKVINKFNRNPINNAKITFNPSVAVPETAHTDKTGFFKVEIPIGKLNEVTGSKPGFKTETIKYNREPVILIELMPEVLLELSVRDIETKNYLTDVKINFNNEDELLSGPTGVVTLPINADKSYYIRGTHPDYLDNSLTIGSEGEPGLIKATLWMYKGNEGKTFVLENIYYDFDKWDILPQSAIELDKVVRLLNENPGLKVEISSHTDARGTLLYNDWLAKQRSHSAVSYIESKGIDGSRIKAKGYGERDLYIPNAQNEVEHRLNRRTTFTIKENSSTIPKYISIPSNQSAYGRTATAGRRISKKTAMKAPVRSNITQPDVTGLNYRVQFYASVKPVNINSRMDDVVAKFSKYGIINQVEDNLYKYQVGPFTSKSQGIEVFENLEAMGYQVMLLEYNNNSRVKMLLP</sequence>
<evidence type="ECO:0000313" key="5">
    <source>
        <dbReference type="EMBL" id="VAW12447.1"/>
    </source>
</evidence>
<protein>
    <submittedName>
        <fullName evidence="5">Outer membrane lipoprotein omp16</fullName>
    </submittedName>
</protein>
<dbReference type="SUPFAM" id="SSF103088">
    <property type="entry name" value="OmpA-like"/>
    <property type="match status" value="1"/>
</dbReference>
<keyword evidence="2" id="KW-0472">Membrane</keyword>
<dbReference type="SUPFAM" id="SSF49464">
    <property type="entry name" value="Carboxypeptidase regulatory domain-like"/>
    <property type="match status" value="1"/>
</dbReference>
<dbReference type="Gene3D" id="2.60.40.1120">
    <property type="entry name" value="Carboxypeptidase-like, regulatory domain"/>
    <property type="match status" value="1"/>
</dbReference>
<dbReference type="AlphaFoldDB" id="A0A3B0TGK8"/>
<accession>A0A3B0TGK8</accession>
<dbReference type="PROSITE" id="PS51123">
    <property type="entry name" value="OMPA_2"/>
    <property type="match status" value="1"/>
</dbReference>
<dbReference type="InterPro" id="IPR006665">
    <property type="entry name" value="OmpA-like"/>
</dbReference>
<name>A0A3B0TGK8_9ZZZZ</name>
<dbReference type="InterPro" id="IPR011659">
    <property type="entry name" value="WD40"/>
</dbReference>
<dbReference type="SUPFAM" id="SSF82171">
    <property type="entry name" value="DPP6 N-terminal domain-like"/>
    <property type="match status" value="1"/>
</dbReference>
<proteinExistence type="predicted"/>
<dbReference type="Pfam" id="PF00691">
    <property type="entry name" value="OmpA"/>
    <property type="match status" value="1"/>
</dbReference>
<gene>
    <name evidence="5" type="ORF">MNBD_BACTEROID01-241</name>
</gene>
<evidence type="ECO:0000259" key="4">
    <source>
        <dbReference type="PROSITE" id="PS51123"/>
    </source>
</evidence>
<dbReference type="EMBL" id="UOEP01000002">
    <property type="protein sequence ID" value="VAW12447.1"/>
    <property type="molecule type" value="Genomic_DNA"/>
</dbReference>
<dbReference type="PANTHER" id="PTHR30329">
    <property type="entry name" value="STATOR ELEMENT OF FLAGELLAR MOTOR COMPLEX"/>
    <property type="match status" value="1"/>
</dbReference>
<evidence type="ECO:0000256" key="2">
    <source>
        <dbReference type="ARBA" id="ARBA00023136"/>
    </source>
</evidence>
<dbReference type="Pfam" id="PF07676">
    <property type="entry name" value="PD40"/>
    <property type="match status" value="1"/>
</dbReference>
<evidence type="ECO:0000256" key="3">
    <source>
        <dbReference type="ARBA" id="ARBA00023237"/>
    </source>
</evidence>
<dbReference type="GO" id="GO:0009279">
    <property type="term" value="C:cell outer membrane"/>
    <property type="evidence" value="ECO:0007669"/>
    <property type="project" value="UniProtKB-SubCell"/>
</dbReference>
<feature type="domain" description="OmpA-like" evidence="4">
    <location>
        <begin position="472"/>
        <end position="590"/>
    </location>
</feature>
<dbReference type="Gene3D" id="3.30.1330.60">
    <property type="entry name" value="OmpA-like domain"/>
    <property type="match status" value="1"/>
</dbReference>